<dbReference type="EMBL" id="HBIV01015711">
    <property type="protein sequence ID" value="CAE0659872.1"/>
    <property type="molecule type" value="Transcribed_RNA"/>
</dbReference>
<sequence>MYFLTWIGLGALWTGILWSECRTTKRRSVETAEDWENFVSYEEQKQVFVFICGVVGLACYGAGHIPASGRRDSLPMALWAITGMVYIFFELLRAALVLPSLGHGLHALCCCQTNKNKRSSTNSNKKNNNSAACCGGGGSGGLLGSDFRKPSSVHDLELLVGIALFVSVTETLLMCRDGSSSAVEGDQASQSLTAYHWAVWALFIAEKWAQVWLLSMVSSFYIEPWRGIHLVGASHFYLVMVFYNISCWISSLAFAFRSMGNNASAIGGDNGSKIVAVIYVALIIKFRMLSAIVFWQQYQRQPRVSIRDTGYQELRNYKETSDTSGDVVMVQPGIPANRAGQAIYGLRAQYWRAFGYSVGSLLGMFVGQALFVLSILFFFFGTVSSKWYAGPVGVNVILLVLVITFFSLYGQPVRHRAWNERLVLCLVGILASIGYLMAGASVLGSYKDLAMPNKCFTDPMLAEHGIKRENLPRRLWWNAVNLLFRGLSLFFVSIFYYCFQPDNFWFRIVGSRKGAASSSTSSSASSDHHVALVLQWTAMVLPFMLWGTLGLLVEEGIEQETTVVMKAASCTIDFWEGLWEAVAPVALGFRFLLLSHFLGMTRCFQEKWCGAPQGFHHEPEPSSSSASSVATTAPHKPVLPLHSSESKHPVSSSSASAAGLHHRQHAGSTAKQKKGYQAIP</sequence>
<name>A0A7S4DMY6_9EUKA</name>
<reference evidence="3" key="1">
    <citation type="submission" date="2021-01" db="EMBL/GenBank/DDBJ databases">
        <authorList>
            <person name="Corre E."/>
            <person name="Pelletier E."/>
            <person name="Niang G."/>
            <person name="Scheremetjew M."/>
            <person name="Finn R."/>
            <person name="Kale V."/>
            <person name="Holt S."/>
            <person name="Cochrane G."/>
            <person name="Meng A."/>
            <person name="Brown T."/>
            <person name="Cohen L."/>
        </authorList>
    </citation>
    <scope>NUCLEOTIDE SEQUENCE</scope>
    <source>
        <strain evidence="3">CCCM811</strain>
    </source>
</reference>
<accession>A0A7S4DMY6</accession>
<feature type="transmembrane region" description="Helical" evidence="2">
    <location>
        <begin position="530"/>
        <end position="553"/>
    </location>
</feature>
<evidence type="ECO:0000313" key="3">
    <source>
        <dbReference type="EMBL" id="CAE0659872.1"/>
    </source>
</evidence>
<feature type="transmembrane region" description="Helical" evidence="2">
    <location>
        <begin position="392"/>
        <end position="410"/>
    </location>
</feature>
<organism evidence="3">
    <name type="scientific">Lotharella globosa</name>
    <dbReference type="NCBI Taxonomy" id="91324"/>
    <lineage>
        <taxon>Eukaryota</taxon>
        <taxon>Sar</taxon>
        <taxon>Rhizaria</taxon>
        <taxon>Cercozoa</taxon>
        <taxon>Chlorarachniophyceae</taxon>
        <taxon>Lotharella</taxon>
    </lineage>
</organism>
<feature type="transmembrane region" description="Helical" evidence="2">
    <location>
        <begin position="77"/>
        <end position="98"/>
    </location>
</feature>
<keyword evidence="2" id="KW-0472">Membrane</keyword>
<feature type="compositionally biased region" description="Low complexity" evidence="1">
    <location>
        <begin position="649"/>
        <end position="659"/>
    </location>
</feature>
<feature type="transmembrane region" description="Helical" evidence="2">
    <location>
        <begin position="234"/>
        <end position="256"/>
    </location>
</feature>
<feature type="transmembrane region" description="Helical" evidence="2">
    <location>
        <begin position="422"/>
        <end position="443"/>
    </location>
</feature>
<feature type="transmembrane region" description="Helical" evidence="2">
    <location>
        <begin position="581"/>
        <end position="598"/>
    </location>
</feature>
<feature type="transmembrane region" description="Helical" evidence="2">
    <location>
        <begin position="475"/>
        <end position="499"/>
    </location>
</feature>
<feature type="transmembrane region" description="Helical" evidence="2">
    <location>
        <begin position="47"/>
        <end position="65"/>
    </location>
</feature>
<proteinExistence type="predicted"/>
<gene>
    <name evidence="3" type="ORF">LGLO00237_LOCUS11450</name>
</gene>
<feature type="transmembrane region" description="Helical" evidence="2">
    <location>
        <begin position="276"/>
        <end position="295"/>
    </location>
</feature>
<feature type="transmembrane region" description="Helical" evidence="2">
    <location>
        <begin position="353"/>
        <end position="380"/>
    </location>
</feature>
<keyword evidence="2" id="KW-0812">Transmembrane</keyword>
<feature type="region of interest" description="Disordered" evidence="1">
    <location>
        <begin position="614"/>
        <end position="680"/>
    </location>
</feature>
<evidence type="ECO:0000256" key="1">
    <source>
        <dbReference type="SAM" id="MobiDB-lite"/>
    </source>
</evidence>
<dbReference type="AlphaFoldDB" id="A0A7S4DMY6"/>
<evidence type="ECO:0000256" key="2">
    <source>
        <dbReference type="SAM" id="Phobius"/>
    </source>
</evidence>
<protein>
    <submittedName>
        <fullName evidence="3">Uncharacterized protein</fullName>
    </submittedName>
</protein>
<keyword evidence="2" id="KW-1133">Transmembrane helix</keyword>
<feature type="compositionally biased region" description="Low complexity" evidence="1">
    <location>
        <begin position="621"/>
        <end position="635"/>
    </location>
</feature>